<keyword evidence="3" id="KW-1185">Reference proteome</keyword>
<feature type="signal peptide" evidence="1">
    <location>
        <begin position="1"/>
        <end position="28"/>
    </location>
</feature>
<evidence type="ECO:0000313" key="3">
    <source>
        <dbReference type="Proteomes" id="UP001164712"/>
    </source>
</evidence>
<dbReference type="Gene3D" id="2.130.10.10">
    <property type="entry name" value="YVTN repeat-like/Quinoprotein amine dehydrogenase"/>
    <property type="match status" value="2"/>
</dbReference>
<keyword evidence="1" id="KW-0732">Signal</keyword>
<feature type="chain" id="PRO_5046526429" evidence="1">
    <location>
        <begin position="29"/>
        <end position="365"/>
    </location>
</feature>
<evidence type="ECO:0000256" key="1">
    <source>
        <dbReference type="SAM" id="SignalP"/>
    </source>
</evidence>
<dbReference type="SUPFAM" id="SSF51004">
    <property type="entry name" value="C-terminal (heme d1) domain of cytochrome cd1-nitrite reductase"/>
    <property type="match status" value="1"/>
</dbReference>
<proteinExistence type="predicted"/>
<dbReference type="Proteomes" id="UP001164712">
    <property type="component" value="Chromosome"/>
</dbReference>
<dbReference type="EMBL" id="CP114058">
    <property type="protein sequence ID" value="WAT02338.1"/>
    <property type="molecule type" value="Genomic_DNA"/>
</dbReference>
<dbReference type="InterPro" id="IPR011048">
    <property type="entry name" value="Haem_d1_sf"/>
</dbReference>
<sequence length="365" mass="39782">MANRFTRRNFLAMSSLTAASIIVPAAYAQSSSTGSRQMLESTQRSALLQPAAVPLSQANAIAVVQKEICSLGVYNLADGNSLAQIPLPEQSHELVITPDNRYAFIAQYGVKKWLAPGVGGNQITVVDLQQHKVVNTLDLTPYYRLHGIRMDNHGRLFVLSETSSVLIRFDNPVENDEPDALIPVHGVRSHYFVLNKAGTRAWVSDTLSSMAISVNTEDPTQAVQKVFNGKGPEGCCLSPDESRFYIINRYGNAIKAYDANTLKLLHQAETKGESVRVVALENGQLVVANSARKSLLVFDPSLKPLKEIPLSGAPTAITLTDNDDRVITSTEDNKLTWIDIAQGKPVKTISTDKGADASVLFKYES</sequence>
<dbReference type="PANTHER" id="PTHR47197:SF3">
    <property type="entry name" value="DIHYDRO-HEME D1 DEHYDROGENASE"/>
    <property type="match status" value="1"/>
</dbReference>
<dbReference type="InterPro" id="IPR015943">
    <property type="entry name" value="WD40/YVTN_repeat-like_dom_sf"/>
</dbReference>
<protein>
    <submittedName>
        <fullName evidence="2">Uncharacterized protein</fullName>
    </submittedName>
</protein>
<dbReference type="RefSeq" id="WP_152623620.1">
    <property type="nucleotide sequence ID" value="NZ_CP114058.1"/>
</dbReference>
<gene>
    <name evidence="2" type="ORF">O1V66_06925</name>
</gene>
<accession>A0ABY7HSF8</accession>
<dbReference type="InterPro" id="IPR051200">
    <property type="entry name" value="Host-pathogen_enzymatic-act"/>
</dbReference>
<dbReference type="InterPro" id="IPR006311">
    <property type="entry name" value="TAT_signal"/>
</dbReference>
<dbReference type="PANTHER" id="PTHR47197">
    <property type="entry name" value="PROTEIN NIRF"/>
    <property type="match status" value="1"/>
</dbReference>
<dbReference type="PROSITE" id="PS51318">
    <property type="entry name" value="TAT"/>
    <property type="match status" value="1"/>
</dbReference>
<organism evidence="2 3">
    <name type="scientific">Rouxiella chamberiensis</name>
    <dbReference type="NCBI Taxonomy" id="1513468"/>
    <lineage>
        <taxon>Bacteria</taxon>
        <taxon>Pseudomonadati</taxon>
        <taxon>Pseudomonadota</taxon>
        <taxon>Gammaproteobacteria</taxon>
        <taxon>Enterobacterales</taxon>
        <taxon>Yersiniaceae</taxon>
        <taxon>Rouxiella</taxon>
    </lineage>
</organism>
<reference evidence="2" key="1">
    <citation type="submission" date="2022-12" db="EMBL/GenBank/DDBJ databases">
        <title>Complete genome sequence of an Australian strain of Rouxiella badensis DAR84756 and resolution of the R. badensis DSM100043 and R. chamberiensis DSM28324 genomes.</title>
        <authorList>
            <person name="Paul S."/>
            <person name="Anderson P.J."/>
            <person name="Maynard G."/>
            <person name="Dyall-Smith M."/>
            <person name="Kudinha T."/>
        </authorList>
    </citation>
    <scope>NUCLEOTIDE SEQUENCE</scope>
    <source>
        <strain evidence="2">DSM 28324</strain>
    </source>
</reference>
<name>A0ABY7HSF8_9GAMM</name>
<evidence type="ECO:0000313" key="2">
    <source>
        <dbReference type="EMBL" id="WAT02338.1"/>
    </source>
</evidence>